<comment type="caution">
    <text evidence="2">The sequence shown here is derived from an EMBL/GenBank/DDBJ whole genome shotgun (WGS) entry which is preliminary data.</text>
</comment>
<accession>A0A939F5G7</accession>
<evidence type="ECO:0000256" key="1">
    <source>
        <dbReference type="SAM" id="MobiDB-lite"/>
    </source>
</evidence>
<reference evidence="2" key="1">
    <citation type="submission" date="2021-03" db="EMBL/GenBank/DDBJ databases">
        <title>Streptomyces poriferae sp. nov., a novel marine sponge-derived Actinobacteria species with anti-MRSA activity.</title>
        <authorList>
            <person name="Sandoval-Powers M."/>
            <person name="Kralova S."/>
            <person name="Nguyen G.-S."/>
            <person name="Fawwal D."/>
            <person name="Degnes K."/>
            <person name="Klinkenberg G."/>
            <person name="Sletta H."/>
            <person name="Wentzel A."/>
            <person name="Liles M.R."/>
        </authorList>
    </citation>
    <scope>NUCLEOTIDE SEQUENCE</scope>
    <source>
        <strain evidence="2">DSM 41794</strain>
    </source>
</reference>
<name>A0A939F5G7_9ACTN</name>
<feature type="region of interest" description="Disordered" evidence="1">
    <location>
        <begin position="28"/>
        <end position="53"/>
    </location>
</feature>
<dbReference type="Proteomes" id="UP000664167">
    <property type="component" value="Unassembled WGS sequence"/>
</dbReference>
<keyword evidence="3" id="KW-1185">Reference proteome</keyword>
<dbReference type="RefSeq" id="WP_206961800.1">
    <property type="nucleotide sequence ID" value="NZ_BAAAJJ010000002.1"/>
</dbReference>
<dbReference type="EMBL" id="JAFLRJ010000099">
    <property type="protein sequence ID" value="MBO0512407.1"/>
    <property type="molecule type" value="Genomic_DNA"/>
</dbReference>
<organism evidence="2 3">
    <name type="scientific">Streptomyces beijiangensis</name>
    <dbReference type="NCBI Taxonomy" id="163361"/>
    <lineage>
        <taxon>Bacteria</taxon>
        <taxon>Bacillati</taxon>
        <taxon>Actinomycetota</taxon>
        <taxon>Actinomycetes</taxon>
        <taxon>Kitasatosporales</taxon>
        <taxon>Streptomycetaceae</taxon>
        <taxon>Streptomyces</taxon>
    </lineage>
</organism>
<protein>
    <submittedName>
        <fullName evidence="2">Uncharacterized protein</fullName>
    </submittedName>
</protein>
<evidence type="ECO:0000313" key="2">
    <source>
        <dbReference type="EMBL" id="MBO0512407.1"/>
    </source>
</evidence>
<gene>
    <name evidence="2" type="ORF">J0695_11395</name>
</gene>
<sequence>MTYLVYTLLVAIAIRATWLAVIATRTNLTGADDDGTPGQNSHDWSVRESRTDG</sequence>
<dbReference type="AlphaFoldDB" id="A0A939F5G7"/>
<evidence type="ECO:0000313" key="3">
    <source>
        <dbReference type="Proteomes" id="UP000664167"/>
    </source>
</evidence>
<proteinExistence type="predicted"/>
<feature type="compositionally biased region" description="Basic and acidic residues" evidence="1">
    <location>
        <begin position="44"/>
        <end position="53"/>
    </location>
</feature>